<dbReference type="EMBL" id="KN831792">
    <property type="protein sequence ID" value="KIM38250.1"/>
    <property type="molecule type" value="Genomic_DNA"/>
</dbReference>
<reference evidence="12" key="2">
    <citation type="submission" date="2015-01" db="EMBL/GenBank/DDBJ databases">
        <title>Evolutionary Origins and Diversification of the Mycorrhizal Mutualists.</title>
        <authorList>
            <consortium name="DOE Joint Genome Institute"/>
            <consortium name="Mycorrhizal Genomics Consortium"/>
            <person name="Kohler A."/>
            <person name="Kuo A."/>
            <person name="Nagy L.G."/>
            <person name="Floudas D."/>
            <person name="Copeland A."/>
            <person name="Barry K.W."/>
            <person name="Cichocki N."/>
            <person name="Veneault-Fourrey C."/>
            <person name="LaButti K."/>
            <person name="Lindquist E.A."/>
            <person name="Lipzen A."/>
            <person name="Lundell T."/>
            <person name="Morin E."/>
            <person name="Murat C."/>
            <person name="Riley R."/>
            <person name="Ohm R."/>
            <person name="Sun H."/>
            <person name="Tunlid A."/>
            <person name="Henrissat B."/>
            <person name="Grigoriev I.V."/>
            <person name="Hibbett D.S."/>
            <person name="Martin F."/>
        </authorList>
    </citation>
    <scope>NUCLEOTIDE SEQUENCE [LARGE SCALE GENOMIC DNA]</scope>
    <source>
        <strain evidence="12">h7</strain>
    </source>
</reference>
<feature type="transmembrane region" description="Helical" evidence="10">
    <location>
        <begin position="492"/>
        <end position="515"/>
    </location>
</feature>
<evidence type="ECO:0000256" key="2">
    <source>
        <dbReference type="ARBA" id="ARBA00008807"/>
    </source>
</evidence>
<dbReference type="PANTHER" id="PTHR22601">
    <property type="entry name" value="ISP4 LIKE PROTEIN"/>
    <property type="match status" value="1"/>
</dbReference>
<comment type="similarity">
    <text evidence="2">Belongs to the oligopeptide OPT transporter family.</text>
</comment>
<dbReference type="Pfam" id="PF03169">
    <property type="entry name" value="OPT"/>
    <property type="match status" value="1"/>
</dbReference>
<feature type="transmembrane region" description="Helical" evidence="10">
    <location>
        <begin position="414"/>
        <end position="434"/>
    </location>
</feature>
<keyword evidence="7 10" id="KW-1133">Transmembrane helix</keyword>
<evidence type="ECO:0000256" key="10">
    <source>
        <dbReference type="SAM" id="Phobius"/>
    </source>
</evidence>
<keyword evidence="3" id="KW-0813">Transport</keyword>
<feature type="transmembrane region" description="Helical" evidence="10">
    <location>
        <begin position="339"/>
        <end position="360"/>
    </location>
</feature>
<accession>A0A0C3BNL9</accession>
<evidence type="ECO:0000256" key="4">
    <source>
        <dbReference type="ARBA" id="ARBA00022692"/>
    </source>
</evidence>
<evidence type="ECO:0000256" key="8">
    <source>
        <dbReference type="ARBA" id="ARBA00023136"/>
    </source>
</evidence>
<evidence type="ECO:0000256" key="1">
    <source>
        <dbReference type="ARBA" id="ARBA00004141"/>
    </source>
</evidence>
<feature type="transmembrane region" description="Helical" evidence="10">
    <location>
        <begin position="307"/>
        <end position="327"/>
    </location>
</feature>
<keyword evidence="5" id="KW-0571">Peptide transport</keyword>
<dbReference type="InterPro" id="IPR004648">
    <property type="entry name" value="Oligpept_transpt"/>
</dbReference>
<feature type="compositionally biased region" description="Polar residues" evidence="9">
    <location>
        <begin position="8"/>
        <end position="21"/>
    </location>
</feature>
<feature type="transmembrane region" description="Helical" evidence="10">
    <location>
        <begin position="721"/>
        <end position="743"/>
    </location>
</feature>
<dbReference type="InterPro" id="IPR004813">
    <property type="entry name" value="OPT"/>
</dbReference>
<reference evidence="11 12" key="1">
    <citation type="submission" date="2014-04" db="EMBL/GenBank/DDBJ databases">
        <authorList>
            <consortium name="DOE Joint Genome Institute"/>
            <person name="Kuo A."/>
            <person name="Gay G."/>
            <person name="Dore J."/>
            <person name="Kohler A."/>
            <person name="Nagy L.G."/>
            <person name="Floudas D."/>
            <person name="Copeland A."/>
            <person name="Barry K.W."/>
            <person name="Cichocki N."/>
            <person name="Veneault-Fourrey C."/>
            <person name="LaButti K."/>
            <person name="Lindquist E.A."/>
            <person name="Lipzen A."/>
            <person name="Lundell T."/>
            <person name="Morin E."/>
            <person name="Murat C."/>
            <person name="Sun H."/>
            <person name="Tunlid A."/>
            <person name="Henrissat B."/>
            <person name="Grigoriev I.V."/>
            <person name="Hibbett D.S."/>
            <person name="Martin F."/>
            <person name="Nordberg H.P."/>
            <person name="Cantor M.N."/>
            <person name="Hua S.X."/>
        </authorList>
    </citation>
    <scope>NUCLEOTIDE SEQUENCE [LARGE SCALE GENOMIC DNA]</scope>
    <source>
        <strain evidence="12">h7</strain>
    </source>
</reference>
<evidence type="ECO:0000256" key="3">
    <source>
        <dbReference type="ARBA" id="ARBA00022448"/>
    </source>
</evidence>
<feature type="transmembrane region" description="Helical" evidence="10">
    <location>
        <begin position="645"/>
        <end position="664"/>
    </location>
</feature>
<evidence type="ECO:0000256" key="6">
    <source>
        <dbReference type="ARBA" id="ARBA00022927"/>
    </source>
</evidence>
<dbReference type="NCBIfam" id="TIGR00728">
    <property type="entry name" value="OPT_sfam"/>
    <property type="match status" value="1"/>
</dbReference>
<keyword evidence="8 10" id="KW-0472">Membrane</keyword>
<sequence>MEEEKPWASSTDPIHTVNTGNIPNVRKHAEFIMEHLNDPNFDISQFPSSNSVVGEEPTQRFVGEDGNGAIAFDDDSPYAEVRAVVSNIDDPLMPVNTFRMWFLGIFFALLTSGFNQIFSMRYPSLFLYTVVTQLICLPLGHGLAHILPTKRFNTFGYIWSLNPGPFSIKEHICMSVMVNSSTVGVYSNHIVLTLHVFYGQTTSMTFQILLALGSQTLGFCMGGHLRRFVVWPASMIWPSVLADCAFFNTLHKNHRQDNQGHMSRKHFLYIAVAASFIWYWVPSYLFTGLSMFNWVCWIAPNNIFVNSLFGTNTGLGMSVLTFDWGLISRFDPLTTPWWCQMNTGSAFLLVFGLIAPILYFKNVWNSAYLPISGRLPFDNTGSPYIVQRIITNGILDPINYAAYSPVFMPTTLTLAYRAAFAVFPALLTHTLLWYRKDIVRRFSRTMKNEYDVHFHLMQCYSEVPVWWYAIIGIIAFTFICTAIEIGHTQLPIWATFICVLLSFLFSLPMSMNLAITNQEVSAQVMHELLAGYMLPGRPIANTIFKTVGYMTCYQATTISSELKFGQYMKIPPRIMFTIQLVSTIITSIWITFIQDWMLQHVEDICTPRQKQGFICPESTVFATSSVIFGAIGPHHIFSLGAPYSAVLWFIPIGLLAPVPFYFLAQHFPLSIWRYINIPVVFEILTIMPEVSGITYSSGLLCGFIFNYIIRRFQFKWWTQYNYILAVALDAGTAISALVIFLTLTLRGIELDWWGNTVWSNTADYNGTPLKPLPESGFIGPTKWS</sequence>
<feature type="transmembrane region" description="Helical" evidence="10">
    <location>
        <begin position="267"/>
        <end position="287"/>
    </location>
</feature>
<evidence type="ECO:0008006" key="13">
    <source>
        <dbReference type="Google" id="ProtNLM"/>
    </source>
</evidence>
<feature type="region of interest" description="Disordered" evidence="9">
    <location>
        <begin position="1"/>
        <end position="21"/>
    </location>
</feature>
<dbReference type="NCBIfam" id="TIGR00727">
    <property type="entry name" value="ISP4_OPT"/>
    <property type="match status" value="1"/>
</dbReference>
<feature type="transmembrane region" description="Helical" evidence="10">
    <location>
        <begin position="465"/>
        <end position="486"/>
    </location>
</feature>
<evidence type="ECO:0000313" key="11">
    <source>
        <dbReference type="EMBL" id="KIM38250.1"/>
    </source>
</evidence>
<dbReference type="GO" id="GO:0016020">
    <property type="term" value="C:membrane"/>
    <property type="evidence" value="ECO:0007669"/>
    <property type="project" value="UniProtKB-SubCell"/>
</dbReference>
<keyword evidence="12" id="KW-1185">Reference proteome</keyword>
<gene>
    <name evidence="11" type="ORF">M413DRAFT_30368</name>
</gene>
<protein>
    <recommendedName>
        <fullName evidence="13">OPT family small oligopeptide transporter</fullName>
    </recommendedName>
</protein>
<feature type="transmembrane region" description="Helical" evidence="10">
    <location>
        <begin position="693"/>
        <end position="709"/>
    </location>
</feature>
<evidence type="ECO:0000256" key="5">
    <source>
        <dbReference type="ARBA" id="ARBA00022856"/>
    </source>
</evidence>
<evidence type="ECO:0000313" key="12">
    <source>
        <dbReference type="Proteomes" id="UP000053424"/>
    </source>
</evidence>
<feature type="transmembrane region" description="Helical" evidence="10">
    <location>
        <begin position="125"/>
        <end position="147"/>
    </location>
</feature>
<feature type="transmembrane region" description="Helical" evidence="10">
    <location>
        <begin position="574"/>
        <end position="593"/>
    </location>
</feature>
<proteinExistence type="inferred from homology"/>
<dbReference type="AlphaFoldDB" id="A0A0C3BNL9"/>
<evidence type="ECO:0000256" key="9">
    <source>
        <dbReference type="SAM" id="MobiDB-lite"/>
    </source>
</evidence>
<keyword evidence="4 10" id="KW-0812">Transmembrane</keyword>
<evidence type="ECO:0000256" key="7">
    <source>
        <dbReference type="ARBA" id="ARBA00022989"/>
    </source>
</evidence>
<organism evidence="11 12">
    <name type="scientific">Hebeloma cylindrosporum</name>
    <dbReference type="NCBI Taxonomy" id="76867"/>
    <lineage>
        <taxon>Eukaryota</taxon>
        <taxon>Fungi</taxon>
        <taxon>Dikarya</taxon>
        <taxon>Basidiomycota</taxon>
        <taxon>Agaricomycotina</taxon>
        <taxon>Agaricomycetes</taxon>
        <taxon>Agaricomycetidae</taxon>
        <taxon>Agaricales</taxon>
        <taxon>Agaricineae</taxon>
        <taxon>Hymenogastraceae</taxon>
        <taxon>Hebeloma</taxon>
    </lineage>
</organism>
<dbReference type="GO" id="GO:0015031">
    <property type="term" value="P:protein transport"/>
    <property type="evidence" value="ECO:0007669"/>
    <property type="project" value="UniProtKB-KW"/>
</dbReference>
<dbReference type="Proteomes" id="UP000053424">
    <property type="component" value="Unassembled WGS sequence"/>
</dbReference>
<comment type="subcellular location">
    <subcellularLocation>
        <location evidence="1">Membrane</location>
        <topology evidence="1">Multi-pass membrane protein</topology>
    </subcellularLocation>
</comment>
<name>A0A0C3BNL9_HEBCY</name>
<feature type="transmembrane region" description="Helical" evidence="10">
    <location>
        <begin position="228"/>
        <end position="247"/>
    </location>
</feature>
<dbReference type="OrthoDB" id="9986677at2759"/>
<feature type="transmembrane region" description="Helical" evidence="10">
    <location>
        <begin position="100"/>
        <end position="118"/>
    </location>
</feature>
<keyword evidence="6" id="KW-0653">Protein transport</keyword>
<dbReference type="GO" id="GO:0035673">
    <property type="term" value="F:oligopeptide transmembrane transporter activity"/>
    <property type="evidence" value="ECO:0007669"/>
    <property type="project" value="InterPro"/>
</dbReference>
<dbReference type="HOGENOM" id="CLU_004965_1_1_1"/>